<keyword evidence="1" id="KW-0812">Transmembrane</keyword>
<protein>
    <submittedName>
        <fullName evidence="2">Uncharacterized protein</fullName>
    </submittedName>
</protein>
<dbReference type="EMBL" id="CAKOGP040002136">
    <property type="protein sequence ID" value="CAJ1963233.1"/>
    <property type="molecule type" value="Genomic_DNA"/>
</dbReference>
<dbReference type="Proteomes" id="UP001295423">
    <property type="component" value="Unassembled WGS sequence"/>
</dbReference>
<accession>A0AAD2G852</accession>
<sequence>MKNHQNGYRIHSALFLVLIFGGSGSTAGFLMTIREEPQSRRHHDRGSSSARSPIATPIILTDHIRQRSLVSLQMENPLATEAALSEQSNAMKKQQQDSPFLGVLQLILISLVSAILLISWEEVSMYHPIRKLPQQHIQQQQAVYHWGDSTVRGLAFGKAQRIRLDDDAEPQDSQYYIPSYNEIMLEHRTERIPSWNDGTMTEDKVRQSVATIQTTVEYLQDCKRLANEYDWDGLTLAIRQPILHQQLEQACNNLKHADGFLSPDARDEIGFEWASCAWRHCGALADAQEAIDELDHLIGILEPFECLFCIDIVERSLYDILAVTQKYQDPSIPVPEYQQLHRKSDVGPEGVDQFDTEYLEALQFLKKFENE</sequence>
<name>A0AAD2G852_9STRA</name>
<feature type="transmembrane region" description="Helical" evidence="1">
    <location>
        <begin position="12"/>
        <end position="33"/>
    </location>
</feature>
<proteinExistence type="predicted"/>
<keyword evidence="3" id="KW-1185">Reference proteome</keyword>
<comment type="caution">
    <text evidence="2">The sequence shown here is derived from an EMBL/GenBank/DDBJ whole genome shotgun (WGS) entry which is preliminary data.</text>
</comment>
<keyword evidence="1" id="KW-0472">Membrane</keyword>
<reference evidence="2" key="1">
    <citation type="submission" date="2023-08" db="EMBL/GenBank/DDBJ databases">
        <authorList>
            <person name="Audoor S."/>
            <person name="Bilcke G."/>
        </authorList>
    </citation>
    <scope>NUCLEOTIDE SEQUENCE</scope>
</reference>
<gene>
    <name evidence="2" type="ORF">CYCCA115_LOCUS20066</name>
</gene>
<dbReference type="AlphaFoldDB" id="A0AAD2G852"/>
<evidence type="ECO:0000313" key="2">
    <source>
        <dbReference type="EMBL" id="CAJ1963233.1"/>
    </source>
</evidence>
<evidence type="ECO:0000256" key="1">
    <source>
        <dbReference type="SAM" id="Phobius"/>
    </source>
</evidence>
<organism evidence="2 3">
    <name type="scientific">Cylindrotheca closterium</name>
    <dbReference type="NCBI Taxonomy" id="2856"/>
    <lineage>
        <taxon>Eukaryota</taxon>
        <taxon>Sar</taxon>
        <taxon>Stramenopiles</taxon>
        <taxon>Ochrophyta</taxon>
        <taxon>Bacillariophyta</taxon>
        <taxon>Bacillariophyceae</taxon>
        <taxon>Bacillariophycidae</taxon>
        <taxon>Bacillariales</taxon>
        <taxon>Bacillariaceae</taxon>
        <taxon>Cylindrotheca</taxon>
    </lineage>
</organism>
<feature type="transmembrane region" description="Helical" evidence="1">
    <location>
        <begin position="100"/>
        <end position="120"/>
    </location>
</feature>
<keyword evidence="1" id="KW-1133">Transmembrane helix</keyword>
<evidence type="ECO:0000313" key="3">
    <source>
        <dbReference type="Proteomes" id="UP001295423"/>
    </source>
</evidence>